<proteinExistence type="predicted"/>
<evidence type="ECO:0000259" key="1">
    <source>
        <dbReference type="Pfam" id="PF03478"/>
    </source>
</evidence>
<feature type="domain" description="KIB1-4 beta-propeller" evidence="1">
    <location>
        <begin position="86"/>
        <end position="306"/>
    </location>
</feature>
<sequence>MAFKRKLWMVEEEYSFWHLLPHDVLWMIIERLDPDLIECDYISAVCGNWRSGFKSYCTIIKPSFRLPKDTIPWLMTTRNNGTGIELYRPSTNKTYNIDFPEIYGTHCLYSKDGWLLLHKLEPRQCQYKNMKLCLINLFTRDKVELPELKTKNQNFITKGTFSSTYSNCPNCAIILTADVDMKVTLYAWKKGSDLWKRSKFDYDLMNAYNMLNIWLCDDQLYCFTTKGHCYAYDTDLNSTQTYPSNIDKLDNMTLCGNELFAFSVMDTAEVNVFKFFSCISRKDWFRISDVSNIIFFKNDDCISFMVMEECRSLLLKNLKKHGCQIKSSKKFNQKVVFEKETYLVCLDDVYHYNRSTRKLVKLKFNNLLSSSEREQQMNAKTELLVKKLRMLACDRTKEVPFIVCGTKTDSSSTWIYVG</sequence>
<comment type="caution">
    <text evidence="2">The sequence shown here is derived from an EMBL/GenBank/DDBJ whole genome shotgun (WGS) entry which is preliminary data.</text>
</comment>
<protein>
    <recommendedName>
        <fullName evidence="1">KIB1-4 beta-propeller domain-containing protein</fullName>
    </recommendedName>
</protein>
<name>A0A7J6VFZ9_THATH</name>
<gene>
    <name evidence="2" type="ORF">FRX31_026588</name>
</gene>
<dbReference type="EMBL" id="JABWDY010032903">
    <property type="protein sequence ID" value="KAF5183823.1"/>
    <property type="molecule type" value="Genomic_DNA"/>
</dbReference>
<dbReference type="AlphaFoldDB" id="A0A7J6VFZ9"/>
<evidence type="ECO:0000313" key="2">
    <source>
        <dbReference type="EMBL" id="KAF5183823.1"/>
    </source>
</evidence>
<evidence type="ECO:0000313" key="3">
    <source>
        <dbReference type="Proteomes" id="UP000554482"/>
    </source>
</evidence>
<dbReference type="InterPro" id="IPR005174">
    <property type="entry name" value="KIB1-4_b-propeller"/>
</dbReference>
<keyword evidence="3" id="KW-1185">Reference proteome</keyword>
<reference evidence="2 3" key="1">
    <citation type="submission" date="2020-06" db="EMBL/GenBank/DDBJ databases">
        <title>Transcriptomic and genomic resources for Thalictrum thalictroides and T. hernandezii: Facilitating candidate gene discovery in an emerging model plant lineage.</title>
        <authorList>
            <person name="Arias T."/>
            <person name="Riano-Pachon D.M."/>
            <person name="Di Stilio V.S."/>
        </authorList>
    </citation>
    <scope>NUCLEOTIDE SEQUENCE [LARGE SCALE GENOMIC DNA]</scope>
    <source>
        <strain evidence="3">cv. WT478/WT964</strain>
        <tissue evidence="2">Leaves</tissue>
    </source>
</reference>
<accession>A0A7J6VFZ9</accession>
<organism evidence="2 3">
    <name type="scientific">Thalictrum thalictroides</name>
    <name type="common">Rue-anemone</name>
    <name type="synonym">Anemone thalictroides</name>
    <dbReference type="NCBI Taxonomy" id="46969"/>
    <lineage>
        <taxon>Eukaryota</taxon>
        <taxon>Viridiplantae</taxon>
        <taxon>Streptophyta</taxon>
        <taxon>Embryophyta</taxon>
        <taxon>Tracheophyta</taxon>
        <taxon>Spermatophyta</taxon>
        <taxon>Magnoliopsida</taxon>
        <taxon>Ranunculales</taxon>
        <taxon>Ranunculaceae</taxon>
        <taxon>Thalictroideae</taxon>
        <taxon>Thalictrum</taxon>
    </lineage>
</organism>
<dbReference type="Pfam" id="PF03478">
    <property type="entry name" value="Beta-prop_KIB1-4"/>
    <property type="match status" value="1"/>
</dbReference>
<dbReference type="OrthoDB" id="1863935at2759"/>
<dbReference type="Proteomes" id="UP000554482">
    <property type="component" value="Unassembled WGS sequence"/>
</dbReference>
<dbReference type="PANTHER" id="PTHR33127:SF5">
    <property type="entry name" value="TRANSMEMBRANE PROTEIN"/>
    <property type="match status" value="1"/>
</dbReference>
<dbReference type="PANTHER" id="PTHR33127">
    <property type="entry name" value="TRANSMEMBRANE PROTEIN"/>
    <property type="match status" value="1"/>
</dbReference>